<keyword evidence="3" id="KW-1185">Reference proteome</keyword>
<evidence type="ECO:0000256" key="1">
    <source>
        <dbReference type="SAM" id="MobiDB-lite"/>
    </source>
</evidence>
<gene>
    <name evidence="2" type="ORF">R1flu_003708</name>
</gene>
<reference evidence="2 3" key="1">
    <citation type="submission" date="2024-09" db="EMBL/GenBank/DDBJ databases">
        <title>Chromosome-scale assembly of Riccia fluitans.</title>
        <authorList>
            <person name="Paukszto L."/>
            <person name="Sawicki J."/>
            <person name="Karawczyk K."/>
            <person name="Piernik-Szablinska J."/>
            <person name="Szczecinska M."/>
            <person name="Mazdziarz M."/>
        </authorList>
    </citation>
    <scope>NUCLEOTIDE SEQUENCE [LARGE SCALE GENOMIC DNA]</scope>
    <source>
        <strain evidence="2">Rf_01</strain>
        <tissue evidence="2">Aerial parts of the thallus</tissue>
    </source>
</reference>
<evidence type="ECO:0000313" key="3">
    <source>
        <dbReference type="Proteomes" id="UP001605036"/>
    </source>
</evidence>
<dbReference type="AlphaFoldDB" id="A0ABD1Y9S5"/>
<organism evidence="2 3">
    <name type="scientific">Riccia fluitans</name>
    <dbReference type="NCBI Taxonomy" id="41844"/>
    <lineage>
        <taxon>Eukaryota</taxon>
        <taxon>Viridiplantae</taxon>
        <taxon>Streptophyta</taxon>
        <taxon>Embryophyta</taxon>
        <taxon>Marchantiophyta</taxon>
        <taxon>Marchantiopsida</taxon>
        <taxon>Marchantiidae</taxon>
        <taxon>Marchantiales</taxon>
        <taxon>Ricciaceae</taxon>
        <taxon>Riccia</taxon>
    </lineage>
</organism>
<sequence length="151" mass="17230">MSREVLSEVEVEEDGEVDGEDTISQVGEKIDKGKKPLKKPAGKACEWRVCCQFNKKTEQWKITKAELSHTCPGHVHKWRGPTSRALWLAQVIGNKVTIEYNGPIGFLCNEFCHDYHWEAGYLPMRAICQHIISSCQAESFSHIPTLLERFQ</sequence>
<proteinExistence type="predicted"/>
<dbReference type="EMBL" id="JBHFFA010000006">
    <property type="protein sequence ID" value="KAL2623503.1"/>
    <property type="molecule type" value="Genomic_DNA"/>
</dbReference>
<dbReference type="Proteomes" id="UP001605036">
    <property type="component" value="Unassembled WGS sequence"/>
</dbReference>
<protein>
    <submittedName>
        <fullName evidence="2">Uncharacterized protein</fullName>
    </submittedName>
</protein>
<comment type="caution">
    <text evidence="2">The sequence shown here is derived from an EMBL/GenBank/DDBJ whole genome shotgun (WGS) entry which is preliminary data.</text>
</comment>
<accession>A0ABD1Y9S5</accession>
<feature type="compositionally biased region" description="Acidic residues" evidence="1">
    <location>
        <begin position="7"/>
        <end position="21"/>
    </location>
</feature>
<feature type="region of interest" description="Disordered" evidence="1">
    <location>
        <begin position="1"/>
        <end position="39"/>
    </location>
</feature>
<name>A0ABD1Y9S5_9MARC</name>
<evidence type="ECO:0000313" key="2">
    <source>
        <dbReference type="EMBL" id="KAL2623503.1"/>
    </source>
</evidence>